<protein>
    <submittedName>
        <fullName evidence="2">Uncharacterized protein</fullName>
    </submittedName>
</protein>
<reference evidence="2 3" key="2">
    <citation type="journal article" date="2016" name="Science">
        <title>A bacterium that degrades and assimilates poly(ethylene terephthalate).</title>
        <authorList>
            <person name="Yoshida S."/>
            <person name="Hiraga K."/>
            <person name="Takehana T."/>
            <person name="Taniguchi I."/>
            <person name="Yamaji H."/>
            <person name="Maeda Y."/>
            <person name="Toyohara K."/>
            <person name="Miyamoto K."/>
            <person name="Kimura Y."/>
            <person name="Oda K."/>
        </authorList>
    </citation>
    <scope>NUCLEOTIDE SEQUENCE [LARGE SCALE GENOMIC DNA]</scope>
    <source>
        <strain evidence="3">NBRC 110686 / TISTR 2288 / 201-F6</strain>
    </source>
</reference>
<evidence type="ECO:0000256" key="1">
    <source>
        <dbReference type="SAM" id="MobiDB-lite"/>
    </source>
</evidence>
<sequence length="55" mass="6143">MRRLPDRRRTFTLQRGSATLPHPAACRAQTSAHRRGKRQCSPRTGSEPVCANALN</sequence>
<feature type="region of interest" description="Disordered" evidence="1">
    <location>
        <begin position="23"/>
        <end position="55"/>
    </location>
</feature>
<evidence type="ECO:0000313" key="3">
    <source>
        <dbReference type="Proteomes" id="UP000037660"/>
    </source>
</evidence>
<comment type="caution">
    <text evidence="2">The sequence shown here is derived from an EMBL/GenBank/DDBJ whole genome shotgun (WGS) entry which is preliminary data.</text>
</comment>
<organism evidence="2 3">
    <name type="scientific">Piscinibacter sakaiensis</name>
    <name type="common">Ideonella sakaiensis</name>
    <dbReference type="NCBI Taxonomy" id="1547922"/>
    <lineage>
        <taxon>Bacteria</taxon>
        <taxon>Pseudomonadati</taxon>
        <taxon>Pseudomonadota</taxon>
        <taxon>Betaproteobacteria</taxon>
        <taxon>Burkholderiales</taxon>
        <taxon>Sphaerotilaceae</taxon>
        <taxon>Piscinibacter</taxon>
    </lineage>
</organism>
<proteinExistence type="predicted"/>
<reference evidence="3" key="1">
    <citation type="submission" date="2015-07" db="EMBL/GenBank/DDBJ databases">
        <title>Discovery of a poly(ethylene terephthalate assimilation.</title>
        <authorList>
            <person name="Yoshida S."/>
            <person name="Hiraga K."/>
            <person name="Takehana T."/>
            <person name="Taniguchi I."/>
            <person name="Yamaji H."/>
            <person name="Maeda Y."/>
            <person name="Toyohara K."/>
            <person name="Miyamoto K."/>
            <person name="Kimura Y."/>
            <person name="Oda K."/>
        </authorList>
    </citation>
    <scope>NUCLEOTIDE SEQUENCE [LARGE SCALE GENOMIC DNA]</scope>
    <source>
        <strain evidence="3">NBRC 110686 / TISTR 2288 / 201-F6</strain>
    </source>
</reference>
<keyword evidence="3" id="KW-1185">Reference proteome</keyword>
<dbReference type="EMBL" id="BBYR01000081">
    <property type="protein sequence ID" value="GAP38574.1"/>
    <property type="molecule type" value="Genomic_DNA"/>
</dbReference>
<gene>
    <name evidence="2" type="ORF">ISF6_5127</name>
</gene>
<dbReference type="Proteomes" id="UP000037660">
    <property type="component" value="Unassembled WGS sequence"/>
</dbReference>
<accession>A0A0K8P7Q3</accession>
<name>A0A0K8P7Q3_PISS1</name>
<dbReference type="AlphaFoldDB" id="A0A0K8P7Q3"/>
<evidence type="ECO:0000313" key="2">
    <source>
        <dbReference type="EMBL" id="GAP38574.1"/>
    </source>
</evidence>